<organism evidence="1 2">
    <name type="scientific">Phytophthora rubi</name>
    <dbReference type="NCBI Taxonomy" id="129364"/>
    <lineage>
        <taxon>Eukaryota</taxon>
        <taxon>Sar</taxon>
        <taxon>Stramenopiles</taxon>
        <taxon>Oomycota</taxon>
        <taxon>Peronosporomycetes</taxon>
        <taxon>Peronosporales</taxon>
        <taxon>Peronosporaceae</taxon>
        <taxon>Phytophthora</taxon>
    </lineage>
</organism>
<evidence type="ECO:0000313" key="2">
    <source>
        <dbReference type="Proteomes" id="UP000434957"/>
    </source>
</evidence>
<comment type="caution">
    <text evidence="1">The sequence shown here is derived from an EMBL/GenBank/DDBJ whole genome shotgun (WGS) entry which is preliminary data.</text>
</comment>
<accession>A0A6A4DQ46</accession>
<dbReference type="EMBL" id="QXFT01001833">
    <property type="protein sequence ID" value="KAE9309384.1"/>
    <property type="molecule type" value="Genomic_DNA"/>
</dbReference>
<dbReference type="Proteomes" id="UP000434957">
    <property type="component" value="Unassembled WGS sequence"/>
</dbReference>
<keyword evidence="2" id="KW-1185">Reference proteome</keyword>
<name>A0A6A4DQ46_9STRA</name>
<proteinExistence type="predicted"/>
<dbReference type="AlphaFoldDB" id="A0A6A4DQ46"/>
<evidence type="ECO:0000313" key="1">
    <source>
        <dbReference type="EMBL" id="KAE9309384.1"/>
    </source>
</evidence>
<protein>
    <submittedName>
        <fullName evidence="1">Uncharacterized protein</fullName>
    </submittedName>
</protein>
<reference evidence="1 2" key="1">
    <citation type="submission" date="2018-08" db="EMBL/GenBank/DDBJ databases">
        <title>Genomic investigation of the strawberry pathogen Phytophthora fragariae indicates pathogenicity is determined by transcriptional variation in three key races.</title>
        <authorList>
            <person name="Adams T.M."/>
            <person name="Armitage A.D."/>
            <person name="Sobczyk M.K."/>
            <person name="Bates H.J."/>
            <person name="Dunwell J.M."/>
            <person name="Nellist C.F."/>
            <person name="Harrison R.J."/>
        </authorList>
    </citation>
    <scope>NUCLEOTIDE SEQUENCE [LARGE SCALE GENOMIC DNA]</scope>
    <source>
        <strain evidence="1 2">SCRP333</strain>
    </source>
</reference>
<sequence>MSGNKINQTKRRTVKLNTMDVQRDCLAAMTAQKLVVVMRKK</sequence>
<gene>
    <name evidence="1" type="ORF">PR003_g20528</name>
</gene>